<gene>
    <name evidence="1" type="ORF">OFUS_LOCUS13821</name>
</gene>
<dbReference type="PANTHER" id="PTHR46464">
    <property type="entry name" value="ANK_REP_REGION DOMAIN-CONTAINING PROTEIN"/>
    <property type="match status" value="1"/>
</dbReference>
<dbReference type="InterPro" id="IPR043379">
    <property type="entry name" value="ANKAR"/>
</dbReference>
<dbReference type="PROSITE" id="PS50088">
    <property type="entry name" value="ANK_REPEAT"/>
    <property type="match status" value="3"/>
</dbReference>
<comment type="caution">
    <text evidence="1">The sequence shown here is derived from an EMBL/GenBank/DDBJ whole genome shotgun (WGS) entry which is preliminary data.</text>
</comment>
<dbReference type="InterPro" id="IPR002110">
    <property type="entry name" value="Ankyrin_rpt"/>
</dbReference>
<name>A0A8J1Y517_OWEFU</name>
<proteinExistence type="predicted"/>
<dbReference type="Gene3D" id="1.25.40.20">
    <property type="entry name" value="Ankyrin repeat-containing domain"/>
    <property type="match status" value="2"/>
</dbReference>
<dbReference type="InterPro" id="IPR000225">
    <property type="entry name" value="Armadillo"/>
</dbReference>
<dbReference type="PANTHER" id="PTHR46464:SF1">
    <property type="entry name" value="ANKYRIN AND ARMADILLO REPEAT-CONTAINING PROTEIN"/>
    <property type="match status" value="1"/>
</dbReference>
<organism evidence="1 2">
    <name type="scientific">Owenia fusiformis</name>
    <name type="common">Polychaete worm</name>
    <dbReference type="NCBI Taxonomy" id="6347"/>
    <lineage>
        <taxon>Eukaryota</taxon>
        <taxon>Metazoa</taxon>
        <taxon>Spiralia</taxon>
        <taxon>Lophotrochozoa</taxon>
        <taxon>Annelida</taxon>
        <taxon>Polychaeta</taxon>
        <taxon>Sedentaria</taxon>
        <taxon>Canalipalpata</taxon>
        <taxon>Sabellida</taxon>
        <taxon>Oweniida</taxon>
        <taxon>Oweniidae</taxon>
        <taxon>Owenia</taxon>
    </lineage>
</organism>
<dbReference type="SUPFAM" id="SSF48371">
    <property type="entry name" value="ARM repeat"/>
    <property type="match status" value="2"/>
</dbReference>
<keyword evidence="2" id="KW-1185">Reference proteome</keyword>
<dbReference type="EMBL" id="CAIIXF020000007">
    <property type="protein sequence ID" value="CAH1788258.1"/>
    <property type="molecule type" value="Genomic_DNA"/>
</dbReference>
<dbReference type="Pfam" id="PF12796">
    <property type="entry name" value="Ank_2"/>
    <property type="match status" value="1"/>
</dbReference>
<dbReference type="SMART" id="SM00185">
    <property type="entry name" value="ARM"/>
    <property type="match status" value="10"/>
</dbReference>
<protein>
    <submittedName>
        <fullName evidence="1">Uncharacterized protein</fullName>
    </submittedName>
</protein>
<dbReference type="InterPro" id="IPR016024">
    <property type="entry name" value="ARM-type_fold"/>
</dbReference>
<dbReference type="PROSITE" id="PS50176">
    <property type="entry name" value="ARM_REPEAT"/>
    <property type="match status" value="4"/>
</dbReference>
<dbReference type="Proteomes" id="UP000749559">
    <property type="component" value="Unassembled WGS sequence"/>
</dbReference>
<evidence type="ECO:0000313" key="1">
    <source>
        <dbReference type="EMBL" id="CAH1788258.1"/>
    </source>
</evidence>
<evidence type="ECO:0000313" key="2">
    <source>
        <dbReference type="Proteomes" id="UP000749559"/>
    </source>
</evidence>
<dbReference type="PROSITE" id="PS50297">
    <property type="entry name" value="ANK_REP_REGION"/>
    <property type="match status" value="1"/>
</dbReference>
<dbReference type="InterPro" id="IPR036770">
    <property type="entry name" value="Ankyrin_rpt-contain_sf"/>
</dbReference>
<dbReference type="Pfam" id="PF00514">
    <property type="entry name" value="Arm"/>
    <property type="match status" value="3"/>
</dbReference>
<accession>A0A8J1Y517</accession>
<dbReference type="InterPro" id="IPR011989">
    <property type="entry name" value="ARM-like"/>
</dbReference>
<sequence length="1455" mass="161788">MNDDNISNSSLDDPFSGAAAARQANSYFEKFERFDCQEILTQTATNWILSTDEFKLQTEPPSGLITTMPALSNQDCLLLFPENKDVPPIDIREFHQVIRELTMGIYVLNQLPCISLEANFDQSTSCQLPPAYYDTRVGQILINVDYMMKCLWHGAYFPKEKRTKFSERWRTNLDVNSNGRPETKKSLLTEFTSSGMLDITSDPVFSTIYDKLPKEQPGDTEMAEERRFFMSNVESLSMQLTAFQKSVQQYNNLFVVDSDWIVTSLVKLTEDKLDHQTYERLNAKLQVHEMIIREHLTNKQEVARQLEMLKLISFLVPLLVSMKRKMKIPDLTKIMQPMTGDETKTERELPPLILGPDFKCTNFHISSHHYFHLHGGILIDYDTDNPIPPTQEVQDRHEELYRVAKGGLGEVMDPDCPIKETYPAPIVTCNGKNFYALVVDFETFYSSAPQKPKWVEAWFAEMQRLKPKRLPITDIHTYETFKKYFGYKKATKYKNIPTGLKGAAIRGFASVFHSLSRKCPPARLSKQDEIGLSLIHHAAMYNRVNILALLIMQSMDINVRRNNNVNSTGPTPLHLASRCGALDAVSCLIGNFANVLVTDTDGWAPIHYAAYYDQELVIKMLIRKHETLLELQTKNDLKSTPILLAASSGALASLRCLINLGANVTRQDDAGSSVIQLAALRFHTNILEFFIKWNREEVKVWDSLVGMLRDTSYRKKDSAVKCLEVMSTSDPDHWSSILKADGIPALVDLLRLDSEEIQSVAASVLCNISEHDPVRRALGKANAASILIQLLGSPVDDIQSRAAIVLSDLACVDDNQSAIADQGGIPPLVNLLDSELEDVLVNTVNAIRVMCTNNHANQIAVADNSGIEPLVEFLTVNSDILQAASAAAIAAVAEGNRENQDVIIDEGAAKPLVDLIKGRNVTVQVKAASALLSLAENNPRSQRAFLDLDGPKALNKLLKIWSMEVKEQGACALWALAGDTHPQQKDIAERIGITTLIEILMLKSEKLQYVGCQAIVALGKENLENQTKICDSGGIQPLVRLLRAQKTSETVLMTVVRTLGIMCVGLAHGSNKHTQNKIAEEKAISTFVHLLNEPPSQEIQVEVACTLASVVLNNASNQSRLREETGFTYKKMLHLLTSKNEEIRLKAGMALAVFAFNNTSQQYAIREAGGVEYRCFQHFLESENEYYQCQAAFQIVVLARVIIDMDQVNLSAKGVTVIVNNLSSEKEKVVLLAASLISSLAHTRAGIPDAMITCGAIDALVEKLKSENSQVRAGCAIALGYLSYNKTAARMLMVYCRNTPGMYERLMDNVTKDAKIAPEFIDDFKRQQIIGLPCLSLEKHGGPPAVPPKKDVGKRPYTSVSLHSRKSPHPNYKATSLADRAKSAPALAHRGKSAASTNSGPKMLEVTDLMGFGKKEKGLEVKALDNGKMQVKRRNQVQMEKATAFKSQLSAWSKK</sequence>
<dbReference type="OrthoDB" id="1683831at2759"/>
<dbReference type="Gene3D" id="1.25.10.10">
    <property type="entry name" value="Leucine-rich Repeat Variant"/>
    <property type="match status" value="3"/>
</dbReference>
<reference evidence="1" key="1">
    <citation type="submission" date="2022-03" db="EMBL/GenBank/DDBJ databases">
        <authorList>
            <person name="Martin C."/>
        </authorList>
    </citation>
    <scope>NUCLEOTIDE SEQUENCE</scope>
</reference>
<dbReference type="SMART" id="SM00248">
    <property type="entry name" value="ANK"/>
    <property type="match status" value="5"/>
</dbReference>
<dbReference type="SUPFAM" id="SSF48403">
    <property type="entry name" value="Ankyrin repeat"/>
    <property type="match status" value="1"/>
</dbReference>